<organism evidence="1 2">
    <name type="scientific">Kibdelosporangium aridum</name>
    <dbReference type="NCBI Taxonomy" id="2030"/>
    <lineage>
        <taxon>Bacteria</taxon>
        <taxon>Bacillati</taxon>
        <taxon>Actinomycetota</taxon>
        <taxon>Actinomycetes</taxon>
        <taxon>Pseudonocardiales</taxon>
        <taxon>Pseudonocardiaceae</taxon>
        <taxon>Kibdelosporangium</taxon>
    </lineage>
</organism>
<dbReference type="PANTHER" id="PTHR23026:SF123">
    <property type="entry name" value="NAD(P)H NITROREDUCTASE RV3131-RELATED"/>
    <property type="match status" value="1"/>
</dbReference>
<accession>A0A428ZAY1</accession>
<sequence>MTRCQLQAALEAAVLAPSPHNSQPWRFEVTDGQVDVLLDESRVLAVADLGGREARMSCGAALFNLRMALRAQGLPVYVSLMPVAERRDLLARVRVSGHLAARADELVLYRAIPRRRTNRRPFRDDPVGGDVQKALRQAALHEDARLVLLDRPERYGAVSTLLRFAENAQRQDVDFQDELLAWVAEDPDRLDGVPPLASGPPPLMEPLVLLRQYGSDGDKRPREYEQEPLLGVLLTHRDSARDHVRAGQALQRVLLTATAGEVSTSFLSAAVELPASRSALRSLLGDEGYPQAVLRFGYGYPPPHTRRRPVAEVSTCLQTQG</sequence>
<dbReference type="PANTHER" id="PTHR23026">
    <property type="entry name" value="NADPH NITROREDUCTASE"/>
    <property type="match status" value="1"/>
</dbReference>
<dbReference type="Proteomes" id="UP000287547">
    <property type="component" value="Unassembled WGS sequence"/>
</dbReference>
<evidence type="ECO:0000313" key="1">
    <source>
        <dbReference type="EMBL" id="RSM85128.1"/>
    </source>
</evidence>
<comment type="caution">
    <text evidence="1">The sequence shown here is derived from an EMBL/GenBank/DDBJ whole genome shotgun (WGS) entry which is preliminary data.</text>
</comment>
<dbReference type="RefSeq" id="WP_037267476.1">
    <property type="nucleotide sequence ID" value="NZ_QHKI01000013.1"/>
</dbReference>
<protein>
    <submittedName>
        <fullName evidence="1">Nitroreductase</fullName>
    </submittedName>
</protein>
<name>A0A428ZAY1_KIBAR</name>
<dbReference type="AlphaFoldDB" id="A0A428ZAY1"/>
<dbReference type="Gene3D" id="3.40.109.10">
    <property type="entry name" value="NADH Oxidase"/>
    <property type="match status" value="2"/>
</dbReference>
<gene>
    <name evidence="1" type="ORF">DMH04_17620</name>
</gene>
<dbReference type="EMBL" id="QHKI01000013">
    <property type="protein sequence ID" value="RSM85128.1"/>
    <property type="molecule type" value="Genomic_DNA"/>
</dbReference>
<dbReference type="SUPFAM" id="SSF55469">
    <property type="entry name" value="FMN-dependent nitroreductase-like"/>
    <property type="match status" value="2"/>
</dbReference>
<proteinExistence type="predicted"/>
<dbReference type="NCBIfam" id="NF047509">
    <property type="entry name" value="Rv3131_FMN_oxido"/>
    <property type="match status" value="1"/>
</dbReference>
<dbReference type="InterPro" id="IPR000415">
    <property type="entry name" value="Nitroreductase-like"/>
</dbReference>
<reference evidence="1 2" key="1">
    <citation type="submission" date="2018-05" db="EMBL/GenBank/DDBJ databases">
        <title>Evolution of GPA BGCs.</title>
        <authorList>
            <person name="Waglechner N."/>
            <person name="Wright G.D."/>
        </authorList>
    </citation>
    <scope>NUCLEOTIDE SEQUENCE [LARGE SCALE GENOMIC DNA]</scope>
    <source>
        <strain evidence="1 2">A82846</strain>
    </source>
</reference>
<dbReference type="OrthoDB" id="8156917at2"/>
<dbReference type="InterPro" id="IPR050627">
    <property type="entry name" value="Nitroreductase/BluB"/>
</dbReference>
<evidence type="ECO:0000313" key="2">
    <source>
        <dbReference type="Proteomes" id="UP000287547"/>
    </source>
</evidence>
<dbReference type="GO" id="GO:0016491">
    <property type="term" value="F:oxidoreductase activity"/>
    <property type="evidence" value="ECO:0007669"/>
    <property type="project" value="InterPro"/>
</dbReference>